<evidence type="ECO:0000256" key="1">
    <source>
        <dbReference type="SAM" id="MobiDB-lite"/>
    </source>
</evidence>
<name>A0A261G936_9BIFI</name>
<sequence length="134" mass="15116">MSDFWQMLHHHSPDQPSTPPMSWRSSTLADTQNVEFTCSMDFLDQFGRIPQHLHEPFLLILDSFKGLGYPSVVLTHNGEMLGTISPAELSATFITVLRSCDNAMQIWGTRSGATLQLQLPDERHARQILQHIAS</sequence>
<protein>
    <submittedName>
        <fullName evidence="2">Uncharacterized protein</fullName>
    </submittedName>
</protein>
<reference evidence="2 3" key="1">
    <citation type="journal article" date="2017" name="BMC Genomics">
        <title>Comparative genomic and phylogenomic analyses of the Bifidobacteriaceae family.</title>
        <authorList>
            <person name="Lugli G.A."/>
            <person name="Milani C."/>
            <person name="Turroni F."/>
            <person name="Duranti S."/>
            <person name="Mancabelli L."/>
            <person name="Mangifesta M."/>
            <person name="Ferrario C."/>
            <person name="Modesto M."/>
            <person name="Mattarelli P."/>
            <person name="Jiri K."/>
            <person name="van Sinderen D."/>
            <person name="Ventura M."/>
        </authorList>
    </citation>
    <scope>NUCLEOTIDE SEQUENCE [LARGE SCALE GENOMIC DNA]</scope>
    <source>
        <strain evidence="2 3">LMG 28769</strain>
    </source>
</reference>
<keyword evidence="3" id="KW-1185">Reference proteome</keyword>
<dbReference type="Proteomes" id="UP000216451">
    <property type="component" value="Unassembled WGS sequence"/>
</dbReference>
<evidence type="ECO:0000313" key="3">
    <source>
        <dbReference type="Proteomes" id="UP000216451"/>
    </source>
</evidence>
<dbReference type="AlphaFoldDB" id="A0A261G936"/>
<organism evidence="2 3">
    <name type="scientific">Bifidobacterium aquikefiri</name>
    <dbReference type="NCBI Taxonomy" id="1653207"/>
    <lineage>
        <taxon>Bacteria</taxon>
        <taxon>Bacillati</taxon>
        <taxon>Actinomycetota</taxon>
        <taxon>Actinomycetes</taxon>
        <taxon>Bifidobacteriales</taxon>
        <taxon>Bifidobacteriaceae</taxon>
        <taxon>Bifidobacterium</taxon>
    </lineage>
</organism>
<proteinExistence type="predicted"/>
<comment type="caution">
    <text evidence="2">The sequence shown here is derived from an EMBL/GenBank/DDBJ whole genome shotgun (WGS) entry which is preliminary data.</text>
</comment>
<evidence type="ECO:0000313" key="2">
    <source>
        <dbReference type="EMBL" id="OZG67914.1"/>
    </source>
</evidence>
<accession>A0A261G936</accession>
<feature type="region of interest" description="Disordered" evidence="1">
    <location>
        <begin position="1"/>
        <end position="26"/>
    </location>
</feature>
<gene>
    <name evidence="2" type="ORF">BAQU_0559</name>
</gene>
<dbReference type="EMBL" id="MWXA01000003">
    <property type="protein sequence ID" value="OZG67914.1"/>
    <property type="molecule type" value="Genomic_DNA"/>
</dbReference>